<name>A0ABT1PUS9_9ACTN</name>
<proteinExistence type="predicted"/>
<evidence type="ECO:0000313" key="2">
    <source>
        <dbReference type="EMBL" id="MCQ4081433.1"/>
    </source>
</evidence>
<keyword evidence="3" id="KW-1185">Reference proteome</keyword>
<reference evidence="2" key="1">
    <citation type="submission" date="2022-06" db="EMBL/GenBank/DDBJ databases">
        <title>Draft genome sequence of Streptomyces sp. RB6PN25 isolated from peat swamp forest in Thailand.</title>
        <authorList>
            <person name="Duangmal K."/>
            <person name="Klaysubun C."/>
        </authorList>
    </citation>
    <scope>NUCLEOTIDE SEQUENCE</scope>
    <source>
        <strain evidence="2">RB6PN25</strain>
    </source>
</reference>
<evidence type="ECO:0000313" key="3">
    <source>
        <dbReference type="Proteomes" id="UP001057702"/>
    </source>
</evidence>
<feature type="signal peptide" evidence="1">
    <location>
        <begin position="1"/>
        <end position="27"/>
    </location>
</feature>
<keyword evidence="1" id="KW-0732">Signal</keyword>
<gene>
    <name evidence="2" type="ORF">NGB36_12690</name>
</gene>
<dbReference type="EMBL" id="JANFNG010000008">
    <property type="protein sequence ID" value="MCQ4081433.1"/>
    <property type="molecule type" value="Genomic_DNA"/>
</dbReference>
<dbReference type="RefSeq" id="WP_255920531.1">
    <property type="nucleotide sequence ID" value="NZ_JANFNG010000008.1"/>
</dbReference>
<evidence type="ECO:0000256" key="1">
    <source>
        <dbReference type="SAM" id="SignalP"/>
    </source>
</evidence>
<accession>A0ABT1PUS9</accession>
<sequence length="269" mass="26509">MTVFRFTAAALLTATALAAGAASPALADAPHPTPVPFTASQTARARDAAGAPATLAVLSRFFAHEGGTAATTAAPRLSGPTVTVFSLDPGFVAGRADAPVADPQFLATAAVCADGRAASVWTAWTGGGWKVVNIASGADETTEAAAAHGDGTVFHEPQTDGWYVLRGGRVLPLNADARHEVGAGGVALAAYQRLVHRRYGDKLPGSAYDTSGEGGGYDGQAAPRPAAVAASAPGTTAGSARTAVEIGGGAAAAAAGAAALLAARARRRG</sequence>
<dbReference type="Proteomes" id="UP001057702">
    <property type="component" value="Unassembled WGS sequence"/>
</dbReference>
<comment type="caution">
    <text evidence="2">The sequence shown here is derived from an EMBL/GenBank/DDBJ whole genome shotgun (WGS) entry which is preliminary data.</text>
</comment>
<evidence type="ECO:0008006" key="4">
    <source>
        <dbReference type="Google" id="ProtNLM"/>
    </source>
</evidence>
<feature type="chain" id="PRO_5047293461" description="Secreted protein" evidence="1">
    <location>
        <begin position="28"/>
        <end position="269"/>
    </location>
</feature>
<organism evidence="2 3">
    <name type="scientific">Streptomyces humicola</name>
    <dbReference type="NCBI Taxonomy" id="2953240"/>
    <lineage>
        <taxon>Bacteria</taxon>
        <taxon>Bacillati</taxon>
        <taxon>Actinomycetota</taxon>
        <taxon>Actinomycetes</taxon>
        <taxon>Kitasatosporales</taxon>
        <taxon>Streptomycetaceae</taxon>
        <taxon>Streptomyces</taxon>
    </lineage>
</organism>
<protein>
    <recommendedName>
        <fullName evidence="4">Secreted protein</fullName>
    </recommendedName>
</protein>